<dbReference type="RefSeq" id="WP_407289118.1">
    <property type="nucleotide sequence ID" value="NZ_CP147982.1"/>
</dbReference>
<evidence type="ECO:0000313" key="2">
    <source>
        <dbReference type="EMBL" id="WXK81355.1"/>
    </source>
</evidence>
<keyword evidence="1" id="KW-0812">Transmembrane</keyword>
<organism evidence="2 3">
    <name type="scientific">Streptomyces sirii</name>
    <dbReference type="NCBI Taxonomy" id="3127701"/>
    <lineage>
        <taxon>Bacteria</taxon>
        <taxon>Bacillati</taxon>
        <taxon>Actinomycetota</taxon>
        <taxon>Actinomycetes</taxon>
        <taxon>Kitasatosporales</taxon>
        <taxon>Streptomycetaceae</taxon>
        <taxon>Streptomyces</taxon>
    </lineage>
</organism>
<keyword evidence="3" id="KW-1185">Reference proteome</keyword>
<reference evidence="2 3" key="1">
    <citation type="submission" date="2024-03" db="EMBL/GenBank/DDBJ databases">
        <title>The complete genome of Streptomyces sirii sp.nov.</title>
        <authorList>
            <person name="Zakalyukina Y.V."/>
            <person name="Belik A.R."/>
            <person name="Biryukov M.V."/>
            <person name="Baturina O.A."/>
            <person name="Kabilov M.R."/>
        </authorList>
    </citation>
    <scope>NUCLEOTIDE SEQUENCE [LARGE SCALE GENOMIC DNA]</scope>
    <source>
        <strain evidence="2 3">BP-8</strain>
    </source>
</reference>
<feature type="transmembrane region" description="Helical" evidence="1">
    <location>
        <begin position="110"/>
        <end position="136"/>
    </location>
</feature>
<evidence type="ECO:0000313" key="3">
    <source>
        <dbReference type="Proteomes" id="UP001626628"/>
    </source>
</evidence>
<gene>
    <name evidence="2" type="ORF">WAB15_38075</name>
</gene>
<dbReference type="Proteomes" id="UP001626628">
    <property type="component" value="Chromosome"/>
</dbReference>
<evidence type="ECO:0000256" key="1">
    <source>
        <dbReference type="SAM" id="Phobius"/>
    </source>
</evidence>
<feature type="transmembrane region" description="Helical" evidence="1">
    <location>
        <begin position="85"/>
        <end position="104"/>
    </location>
</feature>
<feature type="transmembrane region" description="Helical" evidence="1">
    <location>
        <begin position="48"/>
        <end position="73"/>
    </location>
</feature>
<proteinExistence type="predicted"/>
<protein>
    <submittedName>
        <fullName evidence="2">Uncharacterized protein</fullName>
    </submittedName>
</protein>
<name>A0ABZ2QZG9_9ACTN</name>
<dbReference type="EMBL" id="CP147982">
    <property type="protein sequence ID" value="WXK81355.1"/>
    <property type="molecule type" value="Genomic_DNA"/>
</dbReference>
<keyword evidence="1" id="KW-0472">Membrane</keyword>
<sequence>MKMHKLHTAASAVLVAAVPVATWGLIGRQDAAGYSPSELDYAVQPLPLAASLETSLGVISLVLTVVTAALLAYASRSDTFDRGRWMVILPLIVAGLIVGAGWRVLTAGVIGANIGAGLVIWVGGPVTAALLFWALFVGLRGHDGGTDGNGRVRQSTV</sequence>
<accession>A0ABZ2QZG9</accession>
<keyword evidence="1" id="KW-1133">Transmembrane helix</keyword>